<reference evidence="7" key="1">
    <citation type="journal article" date="2014" name="Int. J. Syst. Evol. Microbiol.">
        <title>Complete genome sequence of Corynebacterium casei LMG S-19264T (=DSM 44701T), isolated from a smear-ripened cheese.</title>
        <authorList>
            <consortium name="US DOE Joint Genome Institute (JGI-PGF)"/>
            <person name="Walter F."/>
            <person name="Albersmeier A."/>
            <person name="Kalinowski J."/>
            <person name="Ruckert C."/>
        </authorList>
    </citation>
    <scope>NUCLEOTIDE SEQUENCE</scope>
    <source>
        <strain evidence="7">VKM B-1513</strain>
    </source>
</reference>
<dbReference type="GO" id="GO:0016810">
    <property type="term" value="F:hydrolase activity, acting on carbon-nitrogen (but not peptide) bonds"/>
    <property type="evidence" value="ECO:0007669"/>
    <property type="project" value="InterPro"/>
</dbReference>
<dbReference type="SUPFAM" id="SSF88713">
    <property type="entry name" value="Glycoside hydrolase/deacetylase"/>
    <property type="match status" value="1"/>
</dbReference>
<dbReference type="Proteomes" id="UP001143486">
    <property type="component" value="Unassembled WGS sequence"/>
</dbReference>
<sequence>MNAPYTPGSGLGAALNRRWVRLAARQPMRIDLDHAIVTFTFDDFPKSAATTGAAVLERHGWRGTYYASAGYAGGETHHGTMFDAGDLARLTADGHEIACHTYGHLDASAVSGRALVADVERNARALAAMGHEAEITSFAFAYGEATPAAKLALGSRFATLRGIRAGINRGTVDRGLLKSVPLDGGEAGIARAIEAAGTLPDHPGWLIYYAHDIQDEPTQWGCTPAQFERVCEAVEASGAQVMTMAEAARQMGRKS</sequence>
<evidence type="ECO:0000256" key="2">
    <source>
        <dbReference type="ARBA" id="ARBA00010973"/>
    </source>
</evidence>
<dbReference type="InterPro" id="IPR011330">
    <property type="entry name" value="Glyco_hydro/deAcase_b/a-brl"/>
</dbReference>
<evidence type="ECO:0000256" key="1">
    <source>
        <dbReference type="ARBA" id="ARBA00003236"/>
    </source>
</evidence>
<dbReference type="AlphaFoldDB" id="A0A9W6IL75"/>
<reference evidence="7" key="2">
    <citation type="submission" date="2023-01" db="EMBL/GenBank/DDBJ databases">
        <authorList>
            <person name="Sun Q."/>
            <person name="Evtushenko L."/>
        </authorList>
    </citation>
    <scope>NUCLEOTIDE SEQUENCE</scope>
    <source>
        <strain evidence="7">VKM B-1513</strain>
    </source>
</reference>
<dbReference type="InterPro" id="IPR002509">
    <property type="entry name" value="NODB_dom"/>
</dbReference>
<proteinExistence type="inferred from homology"/>
<evidence type="ECO:0000256" key="5">
    <source>
        <dbReference type="ARBA" id="ARBA00032976"/>
    </source>
</evidence>
<name>A0A9W6IL75_9PROT</name>
<dbReference type="InterPro" id="IPR051398">
    <property type="entry name" value="Polysacch_Deacetylase"/>
</dbReference>
<comment type="caution">
    <text evidence="7">The sequence shown here is derived from an EMBL/GenBank/DDBJ whole genome shotgun (WGS) entry which is preliminary data.</text>
</comment>
<dbReference type="Gene3D" id="3.20.20.370">
    <property type="entry name" value="Glycoside hydrolase/deacetylase"/>
    <property type="match status" value="1"/>
</dbReference>
<protein>
    <recommendedName>
        <fullName evidence="3">Chitooligosaccharide deacetylase</fullName>
    </recommendedName>
    <alternativeName>
        <fullName evidence="5">Nodulation protein B</fullName>
    </alternativeName>
</protein>
<dbReference type="CDD" id="cd10967">
    <property type="entry name" value="CE4_GLA_like_6s"/>
    <property type="match status" value="1"/>
</dbReference>
<dbReference type="PANTHER" id="PTHR34216:SF11">
    <property type="entry name" value="CHITOOLIGOSACCHARIDE DEACETYLASE"/>
    <property type="match status" value="1"/>
</dbReference>
<dbReference type="Pfam" id="PF01522">
    <property type="entry name" value="Polysacc_deac_1"/>
    <property type="match status" value="1"/>
</dbReference>
<dbReference type="RefSeq" id="WP_271185414.1">
    <property type="nucleotide sequence ID" value="NZ_BSFE01000001.1"/>
</dbReference>
<evidence type="ECO:0000313" key="8">
    <source>
        <dbReference type="Proteomes" id="UP001143486"/>
    </source>
</evidence>
<evidence type="ECO:0000256" key="4">
    <source>
        <dbReference type="ARBA" id="ARBA00022729"/>
    </source>
</evidence>
<accession>A0A9W6IL75</accession>
<evidence type="ECO:0000313" key="7">
    <source>
        <dbReference type="EMBL" id="GLK51021.1"/>
    </source>
</evidence>
<dbReference type="GO" id="GO:0005975">
    <property type="term" value="P:carbohydrate metabolic process"/>
    <property type="evidence" value="ECO:0007669"/>
    <property type="project" value="InterPro"/>
</dbReference>
<keyword evidence="8" id="KW-1185">Reference proteome</keyword>
<evidence type="ECO:0000256" key="3">
    <source>
        <dbReference type="ARBA" id="ARBA00020071"/>
    </source>
</evidence>
<dbReference type="PROSITE" id="PS51677">
    <property type="entry name" value="NODB"/>
    <property type="match status" value="1"/>
</dbReference>
<keyword evidence="4" id="KW-0732">Signal</keyword>
<gene>
    <name evidence="7" type="primary">hfsH</name>
    <name evidence="7" type="ORF">GCM10017621_05290</name>
</gene>
<evidence type="ECO:0000259" key="6">
    <source>
        <dbReference type="PROSITE" id="PS51677"/>
    </source>
</evidence>
<dbReference type="PANTHER" id="PTHR34216">
    <property type="match status" value="1"/>
</dbReference>
<organism evidence="7 8">
    <name type="scientific">Maricaulis virginensis</name>
    <dbReference type="NCBI Taxonomy" id="144022"/>
    <lineage>
        <taxon>Bacteria</taxon>
        <taxon>Pseudomonadati</taxon>
        <taxon>Pseudomonadota</taxon>
        <taxon>Alphaproteobacteria</taxon>
        <taxon>Maricaulales</taxon>
        <taxon>Maricaulaceae</taxon>
        <taxon>Maricaulis</taxon>
    </lineage>
</organism>
<comment type="similarity">
    <text evidence="2">Belongs to the polysaccharide deacetylase family.</text>
</comment>
<comment type="function">
    <text evidence="1">Is involved in generating a small heat-stable compound (Nod), an acylated oligomer of N-acetylglucosamine, that stimulates mitosis in various plant protoplasts.</text>
</comment>
<feature type="domain" description="NodB homology" evidence="6">
    <location>
        <begin position="35"/>
        <end position="255"/>
    </location>
</feature>
<dbReference type="EMBL" id="BSFE01000001">
    <property type="protein sequence ID" value="GLK51021.1"/>
    <property type="molecule type" value="Genomic_DNA"/>
</dbReference>